<keyword evidence="4 16" id="KW-0813">Transport</keyword>
<feature type="domain" description="Cytochrome oxidase subunit II copper A binding" evidence="18">
    <location>
        <begin position="92"/>
        <end position="225"/>
    </location>
</feature>
<dbReference type="GO" id="GO:0005507">
    <property type="term" value="F:copper ion binding"/>
    <property type="evidence" value="ECO:0007669"/>
    <property type="project" value="InterPro"/>
</dbReference>
<evidence type="ECO:0000256" key="8">
    <source>
        <dbReference type="ARBA" id="ARBA00022792"/>
    </source>
</evidence>
<gene>
    <name evidence="20" type="primary">COX2</name>
</gene>
<evidence type="ECO:0000256" key="4">
    <source>
        <dbReference type="ARBA" id="ARBA00022448"/>
    </source>
</evidence>
<protein>
    <recommendedName>
        <fullName evidence="3 16">Cytochrome c oxidase subunit 2</fullName>
    </recommendedName>
</protein>
<comment type="function">
    <text evidence="16">Component of the cytochrome c oxidase, the last enzyme in the mitochondrial electron transport chain which drives oxidative phosphorylation. The respiratory chain contains 3 multisubunit complexes succinate dehydrogenase (complex II, CII), ubiquinol-cytochrome c oxidoreductase (cytochrome b-c1 complex, complex III, CIII) and cytochrome c oxidase (complex IV, CIV), that cooperate to transfer electrons derived from NADH and succinate to molecular oxygen, creating an electrochemical gradient over the inner membrane that drives transmembrane transport and the ATP synthase. Cytochrome c oxidase is the component of the respiratory chain that catalyzes the reduction of oxygen to water. Electrons originating from reduced cytochrome c in the intermembrane space (IMS) are transferred via the dinuclear copper A center (CU(A)) of subunit 2 and heme A of subunit 1 to the active site in subunit 1, a binuclear center (BNC) formed by heme A3 and copper B (CU(B)). The BNC reduces molecular oxygen to 2 water molecules using 4 electrons from cytochrome c in the IMS and 4 protons from the mitochondrial matrix.</text>
</comment>
<dbReference type="InterPro" id="IPR002429">
    <property type="entry name" value="CcO_II-like_C"/>
</dbReference>
<feature type="transmembrane region" description="Helical" evidence="17">
    <location>
        <begin position="27"/>
        <end position="51"/>
    </location>
</feature>
<evidence type="ECO:0000256" key="6">
    <source>
        <dbReference type="ARBA" id="ARBA00022692"/>
    </source>
</evidence>
<keyword evidence="8 16" id="KW-0999">Mitochondrion inner membrane</keyword>
<dbReference type="CDD" id="cd13912">
    <property type="entry name" value="CcO_II_C"/>
    <property type="match status" value="1"/>
</dbReference>
<dbReference type="FunFam" id="2.60.40.420:FF:000001">
    <property type="entry name" value="Cytochrome c oxidase subunit 2"/>
    <property type="match status" value="1"/>
</dbReference>
<dbReference type="GO" id="GO:0004129">
    <property type="term" value="F:cytochrome-c oxidase activity"/>
    <property type="evidence" value="ECO:0007669"/>
    <property type="project" value="UniProtKB-EC"/>
</dbReference>
<evidence type="ECO:0000256" key="15">
    <source>
        <dbReference type="ARBA" id="ARBA00049512"/>
    </source>
</evidence>
<dbReference type="InterPro" id="IPR036257">
    <property type="entry name" value="Cyt_c_oxidase_su2_TM_sf"/>
</dbReference>
<evidence type="ECO:0000256" key="14">
    <source>
        <dbReference type="ARBA" id="ARBA00023136"/>
    </source>
</evidence>
<keyword evidence="11 16" id="KW-0249">Electron transport</keyword>
<dbReference type="GO" id="GO:0042773">
    <property type="term" value="P:ATP synthesis coupled electron transport"/>
    <property type="evidence" value="ECO:0007669"/>
    <property type="project" value="TreeGrafter"/>
</dbReference>
<comment type="catalytic activity">
    <reaction evidence="15">
        <text>4 Fe(II)-[cytochrome c] + O2 + 8 H(+)(in) = 4 Fe(III)-[cytochrome c] + 2 H2O + 4 H(+)(out)</text>
        <dbReference type="Rhea" id="RHEA:11436"/>
        <dbReference type="Rhea" id="RHEA-COMP:10350"/>
        <dbReference type="Rhea" id="RHEA-COMP:14399"/>
        <dbReference type="ChEBI" id="CHEBI:15377"/>
        <dbReference type="ChEBI" id="CHEBI:15378"/>
        <dbReference type="ChEBI" id="CHEBI:15379"/>
        <dbReference type="ChEBI" id="CHEBI:29033"/>
        <dbReference type="ChEBI" id="CHEBI:29034"/>
        <dbReference type="EC" id="7.1.1.9"/>
    </reaction>
    <physiologicalReaction direction="left-to-right" evidence="15">
        <dbReference type="Rhea" id="RHEA:11437"/>
    </physiologicalReaction>
</comment>
<comment type="subcellular location">
    <subcellularLocation>
        <location evidence="1 16">Mitochondrion inner membrane</location>
        <topology evidence="1 16">Multi-pass membrane protein</topology>
    </subcellularLocation>
</comment>
<evidence type="ECO:0000256" key="2">
    <source>
        <dbReference type="ARBA" id="ARBA00007866"/>
    </source>
</evidence>
<dbReference type="PANTHER" id="PTHR22888:SF9">
    <property type="entry name" value="CYTOCHROME C OXIDASE SUBUNIT 2"/>
    <property type="match status" value="1"/>
</dbReference>
<geneLocation type="mitochondrion" evidence="20"/>
<dbReference type="InterPro" id="IPR001505">
    <property type="entry name" value="Copper_CuA"/>
</dbReference>
<name>A0A1D8MGG6_9VEST</name>
<dbReference type="PANTHER" id="PTHR22888">
    <property type="entry name" value="CYTOCHROME C OXIDASE, SUBUNIT II"/>
    <property type="match status" value="1"/>
</dbReference>
<dbReference type="InterPro" id="IPR008972">
    <property type="entry name" value="Cupredoxin"/>
</dbReference>
<dbReference type="PROSITE" id="PS50999">
    <property type="entry name" value="COX2_TM"/>
    <property type="match status" value="1"/>
</dbReference>
<evidence type="ECO:0000259" key="18">
    <source>
        <dbReference type="PROSITE" id="PS50857"/>
    </source>
</evidence>
<feature type="domain" description="Cytochrome oxidase subunit II transmembrane region profile" evidence="19">
    <location>
        <begin position="1"/>
        <end position="91"/>
    </location>
</feature>
<organism evidence="20">
    <name type="scientific">Phasianella australis</name>
    <dbReference type="NCBI Taxonomy" id="335753"/>
    <lineage>
        <taxon>Eukaryota</taxon>
        <taxon>Metazoa</taxon>
        <taxon>Spiralia</taxon>
        <taxon>Lophotrochozoa</taxon>
        <taxon>Mollusca</taxon>
        <taxon>Gastropoda</taxon>
        <taxon>Vetigastropoda</taxon>
        <taxon>Trochida</taxon>
        <taxon>Trochoidea</taxon>
        <taxon>Phasianellidae</taxon>
        <taxon>Phasianella</taxon>
    </lineage>
</organism>
<keyword evidence="9" id="KW-0460">Magnesium</keyword>
<dbReference type="PRINTS" id="PR01166">
    <property type="entry name" value="CYCOXIDASEII"/>
</dbReference>
<dbReference type="EMBL" id="KX298888">
    <property type="protein sequence ID" value="AOV83575.1"/>
    <property type="molecule type" value="Genomic_DNA"/>
</dbReference>
<comment type="similarity">
    <text evidence="2 16">Belongs to the cytochrome c oxidase subunit 2 family.</text>
</comment>
<evidence type="ECO:0000256" key="11">
    <source>
        <dbReference type="ARBA" id="ARBA00022982"/>
    </source>
</evidence>
<dbReference type="PROSITE" id="PS50857">
    <property type="entry name" value="COX2_CUA"/>
    <property type="match status" value="1"/>
</dbReference>
<keyword evidence="7 16" id="KW-0479">Metal-binding</keyword>
<keyword evidence="10" id="KW-1278">Translocase</keyword>
<evidence type="ECO:0000256" key="5">
    <source>
        <dbReference type="ARBA" id="ARBA00022660"/>
    </source>
</evidence>
<keyword evidence="6 16" id="KW-0812">Transmembrane</keyword>
<comment type="cofactor">
    <cofactor evidence="16">
        <name>Cu cation</name>
        <dbReference type="ChEBI" id="CHEBI:23378"/>
    </cofactor>
    <text evidence="16">Binds a copper A center.</text>
</comment>
<dbReference type="SUPFAM" id="SSF49503">
    <property type="entry name" value="Cupredoxins"/>
    <property type="match status" value="1"/>
</dbReference>
<dbReference type="Gene3D" id="2.60.40.420">
    <property type="entry name" value="Cupredoxins - blue copper proteins"/>
    <property type="match status" value="1"/>
</dbReference>
<keyword evidence="12 17" id="KW-1133">Transmembrane helix</keyword>
<evidence type="ECO:0000256" key="12">
    <source>
        <dbReference type="ARBA" id="ARBA00022989"/>
    </source>
</evidence>
<dbReference type="PROSITE" id="PS00078">
    <property type="entry name" value="COX2"/>
    <property type="match status" value="1"/>
</dbReference>
<proteinExistence type="inferred from homology"/>
<evidence type="ECO:0000256" key="9">
    <source>
        <dbReference type="ARBA" id="ARBA00022842"/>
    </source>
</evidence>
<keyword evidence="16 20" id="KW-0496">Mitochondrion</keyword>
<reference evidence="20" key="1">
    <citation type="journal article" date="2016" name="J. Molluscan Stud.">
        <title>Eight new mitogenomes for exploring the phylogeny and classification of Vetigastropoda.</title>
        <authorList>
            <person name="Lee H."/>
            <person name="Samadi S."/>
            <person name="Puillandre N."/>
            <person name="Tsai M.-H."/>
            <person name="Dai C.-F."/>
            <person name="Chen W.-J."/>
        </authorList>
    </citation>
    <scope>NUCLEOTIDE SEQUENCE</scope>
</reference>
<dbReference type="GO" id="GO:0016491">
    <property type="term" value="F:oxidoreductase activity"/>
    <property type="evidence" value="ECO:0007669"/>
    <property type="project" value="InterPro"/>
</dbReference>
<keyword evidence="5 16" id="KW-0679">Respiratory chain</keyword>
<evidence type="ECO:0000256" key="10">
    <source>
        <dbReference type="ARBA" id="ARBA00022967"/>
    </source>
</evidence>
<dbReference type="InterPro" id="IPR011759">
    <property type="entry name" value="Cyt_c_oxidase_su2_TM_dom"/>
</dbReference>
<evidence type="ECO:0000256" key="3">
    <source>
        <dbReference type="ARBA" id="ARBA00015946"/>
    </source>
</evidence>
<accession>A0A1D8MGG6</accession>
<dbReference type="Pfam" id="PF00116">
    <property type="entry name" value="COX2"/>
    <property type="match status" value="1"/>
</dbReference>
<dbReference type="NCBIfam" id="TIGR02866">
    <property type="entry name" value="CoxB"/>
    <property type="match status" value="1"/>
</dbReference>
<dbReference type="SUPFAM" id="SSF81464">
    <property type="entry name" value="Cytochrome c oxidase subunit II-like, transmembrane region"/>
    <property type="match status" value="1"/>
</dbReference>
<evidence type="ECO:0000256" key="13">
    <source>
        <dbReference type="ARBA" id="ARBA00023008"/>
    </source>
</evidence>
<dbReference type="InterPro" id="IPR045187">
    <property type="entry name" value="CcO_II"/>
</dbReference>
<dbReference type="InterPro" id="IPR034210">
    <property type="entry name" value="CcO_II_C"/>
</dbReference>
<dbReference type="Gene3D" id="1.10.287.90">
    <property type="match status" value="1"/>
</dbReference>
<dbReference type="InterPro" id="IPR014222">
    <property type="entry name" value="Cyt_c_oxidase_su2"/>
</dbReference>
<sequence>MAQWGQLGFQDASSPLMESLISFHDSALLVLILIISLVCYIALFLMMNVFVSRFVVEGQVLESVWTALPGVILVFLALPSLRLLYLLDEVGSSGITLKTVGHQWYWSYEYSDFVDISYDSYMVPSDDLEAGEFRLLEVDNRVVLPVDSSVRVLVASSDVIHSWTVPSLGVKADAIPGRLNQLSFFTNRFGVYYGQCSEICGANHSFMPIVVEVVSVDTFLKWLSSVSSS</sequence>
<feature type="transmembrane region" description="Helical" evidence="17">
    <location>
        <begin position="63"/>
        <end position="85"/>
    </location>
</feature>
<evidence type="ECO:0000256" key="7">
    <source>
        <dbReference type="ARBA" id="ARBA00022723"/>
    </source>
</evidence>
<dbReference type="GO" id="GO:0005743">
    <property type="term" value="C:mitochondrial inner membrane"/>
    <property type="evidence" value="ECO:0007669"/>
    <property type="project" value="UniProtKB-SubCell"/>
</dbReference>
<evidence type="ECO:0000256" key="16">
    <source>
        <dbReference type="RuleBase" id="RU000457"/>
    </source>
</evidence>
<dbReference type="Pfam" id="PF02790">
    <property type="entry name" value="COX2_TM"/>
    <property type="match status" value="1"/>
</dbReference>
<dbReference type="AlphaFoldDB" id="A0A1D8MGG6"/>
<evidence type="ECO:0000313" key="20">
    <source>
        <dbReference type="EMBL" id="AOV83575.1"/>
    </source>
</evidence>
<evidence type="ECO:0000259" key="19">
    <source>
        <dbReference type="PROSITE" id="PS50999"/>
    </source>
</evidence>
<evidence type="ECO:0000256" key="17">
    <source>
        <dbReference type="SAM" id="Phobius"/>
    </source>
</evidence>
<evidence type="ECO:0000256" key="1">
    <source>
        <dbReference type="ARBA" id="ARBA00004448"/>
    </source>
</evidence>
<keyword evidence="13 16" id="KW-0186">Copper</keyword>
<keyword evidence="14 16" id="KW-0472">Membrane</keyword>